<dbReference type="CDD" id="cd07012">
    <property type="entry name" value="PBP2_Bug_TTT"/>
    <property type="match status" value="1"/>
</dbReference>
<comment type="similarity">
    <text evidence="1">Belongs to the UPF0065 (bug) family.</text>
</comment>
<dbReference type="PANTHER" id="PTHR42928:SF5">
    <property type="entry name" value="BLR1237 PROTEIN"/>
    <property type="match status" value="1"/>
</dbReference>
<dbReference type="SUPFAM" id="SSF53850">
    <property type="entry name" value="Periplasmic binding protein-like II"/>
    <property type="match status" value="1"/>
</dbReference>
<protein>
    <submittedName>
        <fullName evidence="3">LacI family transcriptional regulator</fullName>
    </submittedName>
</protein>
<keyword evidence="2" id="KW-0732">Signal</keyword>
<dbReference type="Gene3D" id="3.40.190.10">
    <property type="entry name" value="Periplasmic binding protein-like II"/>
    <property type="match status" value="1"/>
</dbReference>
<dbReference type="InterPro" id="IPR005064">
    <property type="entry name" value="BUG"/>
</dbReference>
<dbReference type="Proteomes" id="UP000018733">
    <property type="component" value="Unassembled WGS sequence"/>
</dbReference>
<evidence type="ECO:0000313" key="4">
    <source>
        <dbReference type="Proteomes" id="UP000018733"/>
    </source>
</evidence>
<dbReference type="PANTHER" id="PTHR42928">
    <property type="entry name" value="TRICARBOXYLATE-BINDING PROTEIN"/>
    <property type="match status" value="1"/>
</dbReference>
<proteinExistence type="inferred from homology"/>
<dbReference type="HOGENOM" id="CLU_045683_0_1_4"/>
<dbReference type="PIRSF" id="PIRSF017082">
    <property type="entry name" value="YflP"/>
    <property type="match status" value="1"/>
</dbReference>
<sequence>MFRKTLMTGLTGSMLLAAAVTTGMAHAAQDWPQRPVRMVVPYTPGGGTDSITRIIAEKISQVDKDIHFVIENKPGAGGNIGMTQVARAKPDGLTLGMGQTSNLAINPVIMSDMQFDASKDFTPVAVVAELPTVLVVKADSPYKSLADVIEAAKAKPGQLKQALATLGTVGHLAGEMLSYKAGIKVLNVPYKGASPALTELIGGQTDYMFATPVSVINLIEDKDLRALAVTSSKRIAAMPDVPTVAEQGYDGFNAVDWKMIVGPAGMPEEAVDRLSKAFMTVSKDPEFVKRMESDGNTVVGGSADDAKAYLEKEQTEWKTLLKAMDFKLK</sequence>
<gene>
    <name evidence="3" type="ORF">W822_07810</name>
</gene>
<feature type="chain" id="PRO_5004771674" evidence="2">
    <location>
        <begin position="28"/>
        <end position="329"/>
    </location>
</feature>
<accession>V8QSX3</accession>
<dbReference type="EMBL" id="AYXT01000009">
    <property type="protein sequence ID" value="ETF02742.1"/>
    <property type="molecule type" value="Genomic_DNA"/>
</dbReference>
<evidence type="ECO:0000256" key="1">
    <source>
        <dbReference type="ARBA" id="ARBA00006987"/>
    </source>
</evidence>
<dbReference type="OrthoDB" id="8678477at2"/>
<evidence type="ECO:0000256" key="2">
    <source>
        <dbReference type="SAM" id="SignalP"/>
    </source>
</evidence>
<dbReference type="eggNOG" id="COG3181">
    <property type="taxonomic scope" value="Bacteria"/>
</dbReference>
<dbReference type="InterPro" id="IPR042100">
    <property type="entry name" value="Bug_dom1"/>
</dbReference>
<dbReference type="Pfam" id="PF03401">
    <property type="entry name" value="TctC"/>
    <property type="match status" value="1"/>
</dbReference>
<dbReference type="PATRIC" id="fig|1424334.3.peg.1562"/>
<name>V8QSX3_9BURK</name>
<dbReference type="AlphaFoldDB" id="V8QSX3"/>
<comment type="caution">
    <text evidence="3">The sequence shown here is derived from an EMBL/GenBank/DDBJ whole genome shotgun (WGS) entry which is preliminary data.</text>
</comment>
<keyword evidence="4" id="KW-1185">Reference proteome</keyword>
<dbReference type="STRING" id="1424334.W822_07810"/>
<dbReference type="Gene3D" id="3.40.190.150">
    <property type="entry name" value="Bordetella uptake gene, domain 1"/>
    <property type="match status" value="1"/>
</dbReference>
<dbReference type="RefSeq" id="WP_024004540.1">
    <property type="nucleotide sequence ID" value="NZ_KI650979.1"/>
</dbReference>
<organism evidence="3 4">
    <name type="scientific">Advenella kashmirensis W13003</name>
    <dbReference type="NCBI Taxonomy" id="1424334"/>
    <lineage>
        <taxon>Bacteria</taxon>
        <taxon>Pseudomonadati</taxon>
        <taxon>Pseudomonadota</taxon>
        <taxon>Betaproteobacteria</taxon>
        <taxon>Burkholderiales</taxon>
        <taxon>Alcaligenaceae</taxon>
    </lineage>
</organism>
<feature type="signal peptide" evidence="2">
    <location>
        <begin position="1"/>
        <end position="27"/>
    </location>
</feature>
<evidence type="ECO:0000313" key="3">
    <source>
        <dbReference type="EMBL" id="ETF02742.1"/>
    </source>
</evidence>
<reference evidence="3 4" key="1">
    <citation type="journal article" date="2014" name="Genome Announc.">
        <title>Draft Genome Sequence of Advenella kashmirensis Strain W13003, a Polycyclic Aromatic Hydrocarbon-Degrading Bacterium.</title>
        <authorList>
            <person name="Wang X."/>
            <person name="Jin D."/>
            <person name="Zhou L."/>
            <person name="Wu L."/>
            <person name="An W."/>
            <person name="Zhao L."/>
        </authorList>
    </citation>
    <scope>NUCLEOTIDE SEQUENCE [LARGE SCALE GENOMIC DNA]</scope>
    <source>
        <strain evidence="3 4">W13003</strain>
    </source>
</reference>